<organism evidence="1 2">
    <name type="scientific">Pleurodeles waltl</name>
    <name type="common">Iberian ribbed newt</name>
    <dbReference type="NCBI Taxonomy" id="8319"/>
    <lineage>
        <taxon>Eukaryota</taxon>
        <taxon>Metazoa</taxon>
        <taxon>Chordata</taxon>
        <taxon>Craniata</taxon>
        <taxon>Vertebrata</taxon>
        <taxon>Euteleostomi</taxon>
        <taxon>Amphibia</taxon>
        <taxon>Batrachia</taxon>
        <taxon>Caudata</taxon>
        <taxon>Salamandroidea</taxon>
        <taxon>Salamandridae</taxon>
        <taxon>Pleurodelinae</taxon>
        <taxon>Pleurodeles</taxon>
    </lineage>
</organism>
<reference evidence="1" key="1">
    <citation type="journal article" date="2022" name="bioRxiv">
        <title>Sequencing and chromosome-scale assembly of the giantPleurodeles waltlgenome.</title>
        <authorList>
            <person name="Brown T."/>
            <person name="Elewa A."/>
            <person name="Iarovenko S."/>
            <person name="Subramanian E."/>
            <person name="Araus A.J."/>
            <person name="Petzold A."/>
            <person name="Susuki M."/>
            <person name="Suzuki K.-i.T."/>
            <person name="Hayashi T."/>
            <person name="Toyoda A."/>
            <person name="Oliveira C."/>
            <person name="Osipova E."/>
            <person name="Leigh N.D."/>
            <person name="Simon A."/>
            <person name="Yun M.H."/>
        </authorList>
    </citation>
    <scope>NUCLEOTIDE SEQUENCE</scope>
    <source>
        <strain evidence="1">20211129_DDA</strain>
        <tissue evidence="1">Liver</tissue>
    </source>
</reference>
<dbReference type="Proteomes" id="UP001066276">
    <property type="component" value="Chromosome 4_2"/>
</dbReference>
<dbReference type="EMBL" id="JANPWB010000008">
    <property type="protein sequence ID" value="KAJ1164985.1"/>
    <property type="molecule type" value="Genomic_DNA"/>
</dbReference>
<evidence type="ECO:0008006" key="3">
    <source>
        <dbReference type="Google" id="ProtNLM"/>
    </source>
</evidence>
<accession>A0AAV7SLT8</accession>
<name>A0AAV7SLT8_PLEWA</name>
<proteinExistence type="predicted"/>
<keyword evidence="2" id="KW-1185">Reference proteome</keyword>
<sequence length="77" mass="8312">MERMRTCWRLCGSAARACLLADLVWPRARSGLHARVPAEVPGWACRSALVYGEEPGPGDGRWTDCVGAVEEQLDAAG</sequence>
<evidence type="ECO:0000313" key="1">
    <source>
        <dbReference type="EMBL" id="KAJ1164985.1"/>
    </source>
</evidence>
<dbReference type="AlphaFoldDB" id="A0AAV7SLT8"/>
<evidence type="ECO:0000313" key="2">
    <source>
        <dbReference type="Proteomes" id="UP001066276"/>
    </source>
</evidence>
<protein>
    <recommendedName>
        <fullName evidence="3">Secreted protein</fullName>
    </recommendedName>
</protein>
<gene>
    <name evidence="1" type="ORF">NDU88_005415</name>
</gene>
<comment type="caution">
    <text evidence="1">The sequence shown here is derived from an EMBL/GenBank/DDBJ whole genome shotgun (WGS) entry which is preliminary data.</text>
</comment>